<proteinExistence type="predicted"/>
<accession>A0A2P2Q3A3</accession>
<organism evidence="1">
    <name type="scientific">Rhizophora mucronata</name>
    <name type="common">Asiatic mangrove</name>
    <dbReference type="NCBI Taxonomy" id="61149"/>
    <lineage>
        <taxon>Eukaryota</taxon>
        <taxon>Viridiplantae</taxon>
        <taxon>Streptophyta</taxon>
        <taxon>Embryophyta</taxon>
        <taxon>Tracheophyta</taxon>
        <taxon>Spermatophyta</taxon>
        <taxon>Magnoliopsida</taxon>
        <taxon>eudicotyledons</taxon>
        <taxon>Gunneridae</taxon>
        <taxon>Pentapetalae</taxon>
        <taxon>rosids</taxon>
        <taxon>fabids</taxon>
        <taxon>Malpighiales</taxon>
        <taxon>Rhizophoraceae</taxon>
        <taxon>Rhizophora</taxon>
    </lineage>
</organism>
<dbReference type="AlphaFoldDB" id="A0A2P2Q3A3"/>
<evidence type="ECO:0000313" key="1">
    <source>
        <dbReference type="EMBL" id="MBX61445.1"/>
    </source>
</evidence>
<reference evidence="1" key="1">
    <citation type="submission" date="2018-02" db="EMBL/GenBank/DDBJ databases">
        <title>Rhizophora mucronata_Transcriptome.</title>
        <authorList>
            <person name="Meera S.P."/>
            <person name="Sreeshan A."/>
            <person name="Augustine A."/>
        </authorList>
    </citation>
    <scope>NUCLEOTIDE SEQUENCE</scope>
    <source>
        <tissue evidence="1">Leaf</tissue>
    </source>
</reference>
<sequence>MILLLKSICGSSTLYPNPMLHSHHPHPRTVLLPTDIEPRSIASDPQCPSLEAIGTQSTRQTLLAT</sequence>
<name>A0A2P2Q3A3_RHIMU</name>
<protein>
    <submittedName>
        <fullName evidence="1">Uncharacterized protein</fullName>
    </submittedName>
</protein>
<dbReference type="EMBL" id="GGEC01080961">
    <property type="protein sequence ID" value="MBX61445.1"/>
    <property type="molecule type" value="Transcribed_RNA"/>
</dbReference>